<gene>
    <name evidence="1" type="ORF">CLOBOL_03893</name>
</gene>
<dbReference type="EMBL" id="ABCC02000033">
    <property type="protein sequence ID" value="EDP15722.1"/>
    <property type="molecule type" value="Genomic_DNA"/>
</dbReference>
<name>A8RU44_ENTBW</name>
<evidence type="ECO:0000313" key="2">
    <source>
        <dbReference type="Proteomes" id="UP000005396"/>
    </source>
</evidence>
<dbReference type="HOGENOM" id="CLU_3197918_0_0_9"/>
<reference evidence="1 2" key="1">
    <citation type="submission" date="2007-08" db="EMBL/GenBank/DDBJ databases">
        <authorList>
            <person name="Fulton L."/>
            <person name="Clifton S."/>
            <person name="Fulton B."/>
            <person name="Xu J."/>
            <person name="Minx P."/>
            <person name="Pepin K.H."/>
            <person name="Johnson M."/>
            <person name="Thiruvilangam P."/>
            <person name="Bhonagiri V."/>
            <person name="Nash W.E."/>
            <person name="Mardis E.R."/>
            <person name="Wilson R.K."/>
        </authorList>
    </citation>
    <scope>NUCLEOTIDE SEQUENCE [LARGE SCALE GENOMIC DNA]</scope>
    <source>
        <strain evidence="2">ATCC BAA-613 / DSM 15670 / CCUG 46953 / JCM 12243 / WAL 16351</strain>
    </source>
</reference>
<evidence type="ECO:0000313" key="1">
    <source>
        <dbReference type="EMBL" id="EDP15722.1"/>
    </source>
</evidence>
<dbReference type="AlphaFoldDB" id="A8RU44"/>
<comment type="caution">
    <text evidence="1">The sequence shown here is derived from an EMBL/GenBank/DDBJ whole genome shotgun (WGS) entry which is preliminary data.</text>
</comment>
<reference evidence="1 2" key="2">
    <citation type="submission" date="2007-09" db="EMBL/GenBank/DDBJ databases">
        <title>Draft genome sequence of Clostridium bolteae (ATCC BAA-613).</title>
        <authorList>
            <person name="Sudarsanam P."/>
            <person name="Ley R."/>
            <person name="Guruge J."/>
            <person name="Turnbaugh P.J."/>
            <person name="Mahowald M."/>
            <person name="Liep D."/>
            <person name="Gordon J."/>
        </authorList>
    </citation>
    <scope>NUCLEOTIDE SEQUENCE [LARGE SCALE GENOMIC DNA]</scope>
    <source>
        <strain evidence="2">ATCC BAA-613 / DSM 15670 / CCUG 46953 / JCM 12243 / WAL 16351</strain>
    </source>
</reference>
<protein>
    <submittedName>
        <fullName evidence="1">Uncharacterized protein</fullName>
    </submittedName>
</protein>
<dbReference type="Proteomes" id="UP000005396">
    <property type="component" value="Unassembled WGS sequence"/>
</dbReference>
<organism evidence="1 2">
    <name type="scientific">Enterocloster bolteae (strain ATCC BAA-613 / DSM 15670 / CCUG 46953 / JCM 12243 / WAL 16351)</name>
    <name type="common">Clostridium bolteae</name>
    <dbReference type="NCBI Taxonomy" id="411902"/>
    <lineage>
        <taxon>Bacteria</taxon>
        <taxon>Bacillati</taxon>
        <taxon>Bacillota</taxon>
        <taxon>Clostridia</taxon>
        <taxon>Lachnospirales</taxon>
        <taxon>Lachnospiraceae</taxon>
        <taxon>Enterocloster</taxon>
    </lineage>
</organism>
<dbReference type="PaxDb" id="411902-CLOBOL_03893"/>
<accession>A8RU44</accession>
<proteinExistence type="predicted"/>
<sequence>MERLVLHGRKDYYHNCSSYGNGIFHACCFMVHRIFESPPGVGVAF</sequence>